<protein>
    <submittedName>
        <fullName evidence="9">Unannotated protein</fullName>
    </submittedName>
</protein>
<accession>A0A6J6QDT8</accession>
<dbReference type="SUPFAM" id="SSF161098">
    <property type="entry name" value="MetI-like"/>
    <property type="match status" value="1"/>
</dbReference>
<evidence type="ECO:0000256" key="3">
    <source>
        <dbReference type="ARBA" id="ARBA00022475"/>
    </source>
</evidence>
<evidence type="ECO:0000256" key="7">
    <source>
        <dbReference type="SAM" id="Phobius"/>
    </source>
</evidence>
<evidence type="ECO:0000256" key="5">
    <source>
        <dbReference type="ARBA" id="ARBA00022989"/>
    </source>
</evidence>
<evidence type="ECO:0000256" key="4">
    <source>
        <dbReference type="ARBA" id="ARBA00022692"/>
    </source>
</evidence>
<sequence>MNAFVLRRLAQLLLVLWGAVTLLFFLFFLLPDNPAELIAGGKGKTPDPQVVKNIEKKYGLDEPIVVQYVKYLGRIVTLDFGESYADGQPVTQIIKERAPASLRLATWAILVEAFVGIGAGVLSAVRKYSVADTLTTLLAALLSAIPVFVLGYLLQQVFGVHAFKAGWPEWAQLPVQGIGPNTWVAWIFPTVEEFPYLILPVVVLASVSAIIVARLARSSMLEVGKSDFIRTARAKGLKEGQITSRHVLRNAMIPVVTFIGIDFGVLVGSAILTETVFNWPGLGSKIAQAASARDLPVLLGLTVVVVVVFGLVNLCVDISYAWFDPRVRFDEGGGQ</sequence>
<dbReference type="Gene3D" id="1.10.3720.10">
    <property type="entry name" value="MetI-like"/>
    <property type="match status" value="1"/>
</dbReference>
<feature type="transmembrane region" description="Helical" evidence="7">
    <location>
        <begin position="12"/>
        <end position="30"/>
    </location>
</feature>
<dbReference type="GO" id="GO:0005886">
    <property type="term" value="C:plasma membrane"/>
    <property type="evidence" value="ECO:0007669"/>
    <property type="project" value="UniProtKB-SubCell"/>
</dbReference>
<keyword evidence="5 7" id="KW-1133">Transmembrane helix</keyword>
<evidence type="ECO:0000256" key="2">
    <source>
        <dbReference type="ARBA" id="ARBA00022448"/>
    </source>
</evidence>
<dbReference type="InterPro" id="IPR035906">
    <property type="entry name" value="MetI-like_sf"/>
</dbReference>
<dbReference type="InterPro" id="IPR045621">
    <property type="entry name" value="BPD_transp_1_N"/>
</dbReference>
<evidence type="ECO:0000256" key="1">
    <source>
        <dbReference type="ARBA" id="ARBA00004651"/>
    </source>
</evidence>
<feature type="transmembrane region" description="Helical" evidence="7">
    <location>
        <begin position="194"/>
        <end position="216"/>
    </location>
</feature>
<feature type="transmembrane region" description="Helical" evidence="7">
    <location>
        <begin position="251"/>
        <end position="277"/>
    </location>
</feature>
<keyword evidence="6 7" id="KW-0472">Membrane</keyword>
<keyword evidence="4 7" id="KW-0812">Transmembrane</keyword>
<proteinExistence type="predicted"/>
<dbReference type="PROSITE" id="PS50928">
    <property type="entry name" value="ABC_TM1"/>
    <property type="match status" value="1"/>
</dbReference>
<keyword evidence="3" id="KW-1003">Cell membrane</keyword>
<dbReference type="PANTHER" id="PTHR43163:SF7">
    <property type="entry name" value="DIPEPTIDE-TRANSPORT INTEGRAL MEMBRANE PROTEIN ABC TRANSPORTER DPPB-RELATED"/>
    <property type="match status" value="1"/>
</dbReference>
<feature type="transmembrane region" description="Helical" evidence="7">
    <location>
        <begin position="297"/>
        <end position="323"/>
    </location>
</feature>
<reference evidence="9" key="1">
    <citation type="submission" date="2020-05" db="EMBL/GenBank/DDBJ databases">
        <authorList>
            <person name="Chiriac C."/>
            <person name="Salcher M."/>
            <person name="Ghai R."/>
            <person name="Kavagutti S V."/>
        </authorList>
    </citation>
    <scope>NUCLEOTIDE SEQUENCE</scope>
</reference>
<name>A0A6J6QDT8_9ZZZZ</name>
<comment type="subcellular location">
    <subcellularLocation>
        <location evidence="1">Cell membrane</location>
        <topology evidence="1">Multi-pass membrane protein</topology>
    </subcellularLocation>
</comment>
<evidence type="ECO:0000313" key="9">
    <source>
        <dbReference type="EMBL" id="CAB4706988.1"/>
    </source>
</evidence>
<dbReference type="AlphaFoldDB" id="A0A6J6QDT8"/>
<dbReference type="CDD" id="cd06261">
    <property type="entry name" value="TM_PBP2"/>
    <property type="match status" value="1"/>
</dbReference>
<dbReference type="Pfam" id="PF00528">
    <property type="entry name" value="BPD_transp_1"/>
    <property type="match status" value="1"/>
</dbReference>
<dbReference type="InterPro" id="IPR000515">
    <property type="entry name" value="MetI-like"/>
</dbReference>
<gene>
    <name evidence="9" type="ORF">UFOPK2582_01225</name>
</gene>
<keyword evidence="2" id="KW-0813">Transport</keyword>
<evidence type="ECO:0000256" key="6">
    <source>
        <dbReference type="ARBA" id="ARBA00023136"/>
    </source>
</evidence>
<feature type="transmembrane region" description="Helical" evidence="7">
    <location>
        <begin position="137"/>
        <end position="154"/>
    </location>
</feature>
<dbReference type="Pfam" id="PF19300">
    <property type="entry name" value="BPD_transp_1_N"/>
    <property type="match status" value="1"/>
</dbReference>
<evidence type="ECO:0000259" key="8">
    <source>
        <dbReference type="PROSITE" id="PS50928"/>
    </source>
</evidence>
<organism evidence="9">
    <name type="scientific">freshwater metagenome</name>
    <dbReference type="NCBI Taxonomy" id="449393"/>
    <lineage>
        <taxon>unclassified sequences</taxon>
        <taxon>metagenomes</taxon>
        <taxon>ecological metagenomes</taxon>
    </lineage>
</organism>
<dbReference type="PANTHER" id="PTHR43163">
    <property type="entry name" value="DIPEPTIDE TRANSPORT SYSTEM PERMEASE PROTEIN DPPB-RELATED"/>
    <property type="match status" value="1"/>
</dbReference>
<feature type="transmembrane region" description="Helical" evidence="7">
    <location>
        <begin position="104"/>
        <end position="125"/>
    </location>
</feature>
<dbReference type="EMBL" id="CAEZXS010000156">
    <property type="protein sequence ID" value="CAB4706988.1"/>
    <property type="molecule type" value="Genomic_DNA"/>
</dbReference>
<feature type="domain" description="ABC transmembrane type-1" evidence="8">
    <location>
        <begin position="98"/>
        <end position="316"/>
    </location>
</feature>
<dbReference type="GO" id="GO:0055085">
    <property type="term" value="P:transmembrane transport"/>
    <property type="evidence" value="ECO:0007669"/>
    <property type="project" value="InterPro"/>
</dbReference>